<dbReference type="Proteomes" id="UP001596514">
    <property type="component" value="Unassembled WGS sequence"/>
</dbReference>
<dbReference type="Gene3D" id="1.10.150.20">
    <property type="entry name" value="5' to 3' exonuclease, C-terminal subdomain"/>
    <property type="match status" value="1"/>
</dbReference>
<dbReference type="Gene3D" id="2.130.10.10">
    <property type="entry name" value="YVTN repeat-like/Quinoprotein amine dehydrogenase"/>
    <property type="match status" value="1"/>
</dbReference>
<feature type="domain" description="RNA polymerase alpha subunit C-terminal" evidence="4">
    <location>
        <begin position="23"/>
        <end position="79"/>
    </location>
</feature>
<dbReference type="InterPro" id="IPR015943">
    <property type="entry name" value="WD40/YVTN_repeat-like_dom_sf"/>
</dbReference>
<dbReference type="SMART" id="SM00320">
    <property type="entry name" value="WD40"/>
    <property type="match status" value="1"/>
</dbReference>
<dbReference type="RefSeq" id="WP_386270495.1">
    <property type="nucleotide sequence ID" value="NZ_BAAAGK010000017.1"/>
</dbReference>
<evidence type="ECO:0000313" key="5">
    <source>
        <dbReference type="EMBL" id="MFC7599079.1"/>
    </source>
</evidence>
<dbReference type="InterPro" id="IPR019775">
    <property type="entry name" value="WD40_repeat_CS"/>
</dbReference>
<keyword evidence="2" id="KW-0677">Repeat</keyword>
<comment type="caution">
    <text evidence="5">The sequence shown here is derived from an EMBL/GenBank/DDBJ whole genome shotgun (WGS) entry which is preliminary data.</text>
</comment>
<dbReference type="PROSITE" id="PS00678">
    <property type="entry name" value="WD_REPEATS_1"/>
    <property type="match status" value="1"/>
</dbReference>
<dbReference type="GO" id="GO:0000428">
    <property type="term" value="C:DNA-directed RNA polymerase complex"/>
    <property type="evidence" value="ECO:0007669"/>
    <property type="project" value="UniProtKB-KW"/>
</dbReference>
<keyword evidence="1 3" id="KW-0853">WD repeat</keyword>
<dbReference type="PROSITE" id="PS50082">
    <property type="entry name" value="WD_REPEATS_2"/>
    <property type="match status" value="1"/>
</dbReference>
<evidence type="ECO:0000259" key="4">
    <source>
        <dbReference type="Pfam" id="PF03118"/>
    </source>
</evidence>
<dbReference type="EMBL" id="JBHTEE010000001">
    <property type="protein sequence ID" value="MFC7599079.1"/>
    <property type="molecule type" value="Genomic_DNA"/>
</dbReference>
<feature type="repeat" description="WD" evidence="3">
    <location>
        <begin position="108"/>
        <end position="139"/>
    </location>
</feature>
<proteinExistence type="predicted"/>
<dbReference type="Pfam" id="PF00400">
    <property type="entry name" value="WD40"/>
    <property type="match status" value="1"/>
</dbReference>
<gene>
    <name evidence="5" type="ORF">ACFQVD_03020</name>
</gene>
<dbReference type="SUPFAM" id="SSF47789">
    <property type="entry name" value="C-terminal domain of RNA polymerase alpha subunit"/>
    <property type="match status" value="1"/>
</dbReference>
<dbReference type="InterPro" id="IPR011260">
    <property type="entry name" value="RNAP_asu_C"/>
</dbReference>
<keyword evidence="6" id="KW-1185">Reference proteome</keyword>
<keyword evidence="5" id="KW-0804">Transcription</keyword>
<organism evidence="5 6">
    <name type="scientific">Streptosporangium amethystogenes subsp. fukuiense</name>
    <dbReference type="NCBI Taxonomy" id="698418"/>
    <lineage>
        <taxon>Bacteria</taxon>
        <taxon>Bacillati</taxon>
        <taxon>Actinomycetota</taxon>
        <taxon>Actinomycetes</taxon>
        <taxon>Streptosporangiales</taxon>
        <taxon>Streptosporangiaceae</taxon>
        <taxon>Streptosporangium</taxon>
    </lineage>
</organism>
<sequence>MSLRQSWTTDHDPLCLGYSSGDDLALPIEELNLTVRAYNRLKRVGLHTYGELVALGERDLLAIEGFDSELAEEVKQRLADVCLSPRAAPPDGVRKHSAFIRHSSWASVRAVAFHPGGHLLATAGHDSATRLWDISAPHP</sequence>
<dbReference type="InterPro" id="IPR001680">
    <property type="entry name" value="WD40_rpt"/>
</dbReference>
<evidence type="ECO:0000256" key="1">
    <source>
        <dbReference type="ARBA" id="ARBA00022574"/>
    </source>
</evidence>
<name>A0ABW2STZ3_9ACTN</name>
<evidence type="ECO:0000256" key="2">
    <source>
        <dbReference type="ARBA" id="ARBA00022737"/>
    </source>
</evidence>
<dbReference type="Pfam" id="PF03118">
    <property type="entry name" value="RNA_pol_A_CTD"/>
    <property type="match status" value="1"/>
</dbReference>
<reference evidence="6" key="1">
    <citation type="journal article" date="2019" name="Int. J. Syst. Evol. Microbiol.">
        <title>The Global Catalogue of Microorganisms (GCM) 10K type strain sequencing project: providing services to taxonomists for standard genome sequencing and annotation.</title>
        <authorList>
            <consortium name="The Broad Institute Genomics Platform"/>
            <consortium name="The Broad Institute Genome Sequencing Center for Infectious Disease"/>
            <person name="Wu L."/>
            <person name="Ma J."/>
        </authorList>
    </citation>
    <scope>NUCLEOTIDE SEQUENCE [LARGE SCALE GENOMIC DNA]</scope>
    <source>
        <strain evidence="6">JCM 10083</strain>
    </source>
</reference>
<dbReference type="PROSITE" id="PS50294">
    <property type="entry name" value="WD_REPEATS_REGION"/>
    <property type="match status" value="1"/>
</dbReference>
<keyword evidence="5" id="KW-0240">DNA-directed RNA polymerase</keyword>
<dbReference type="SUPFAM" id="SSF50978">
    <property type="entry name" value="WD40 repeat-like"/>
    <property type="match status" value="1"/>
</dbReference>
<evidence type="ECO:0000256" key="3">
    <source>
        <dbReference type="PROSITE-ProRule" id="PRU00221"/>
    </source>
</evidence>
<evidence type="ECO:0000313" key="6">
    <source>
        <dbReference type="Proteomes" id="UP001596514"/>
    </source>
</evidence>
<accession>A0ABW2STZ3</accession>
<protein>
    <submittedName>
        <fullName evidence="5">DNA-directed RNA polymerase subunit alpha C-terminal domain-containing protein</fullName>
    </submittedName>
</protein>
<dbReference type="InterPro" id="IPR036322">
    <property type="entry name" value="WD40_repeat_dom_sf"/>
</dbReference>